<proteinExistence type="predicted"/>
<comment type="caution">
    <text evidence="3">The sequence shown here is derived from an EMBL/GenBank/DDBJ whole genome shotgun (WGS) entry which is preliminary data.</text>
</comment>
<name>A0A935ISU4_9MICO</name>
<feature type="domain" description="YdbS-like PH" evidence="2">
    <location>
        <begin position="77"/>
        <end position="154"/>
    </location>
</feature>
<reference evidence="3 4" key="1">
    <citation type="submission" date="2020-10" db="EMBL/GenBank/DDBJ databases">
        <title>Connecting structure to function with the recovery of over 1000 high-quality activated sludge metagenome-assembled genomes encoding full-length rRNA genes using long-read sequencing.</title>
        <authorList>
            <person name="Singleton C.M."/>
            <person name="Petriglieri F."/>
            <person name="Kristensen J.M."/>
            <person name="Kirkegaard R.H."/>
            <person name="Michaelsen T.Y."/>
            <person name="Andersen M.H."/>
            <person name="Karst S.M."/>
            <person name="Dueholm M.S."/>
            <person name="Nielsen P.H."/>
            <person name="Albertsen M."/>
        </authorList>
    </citation>
    <scope>NUCLEOTIDE SEQUENCE [LARGE SCALE GENOMIC DNA]</scope>
    <source>
        <strain evidence="3">Ega_18-Q3-R5-49_MAXAC.001</strain>
    </source>
</reference>
<sequence length="167" mass="18286">MTAPEIPQLREPANLVCPRARWLWLAGGVGEAVLLAALQVGWWFIDQRGSRTPHIIVAVVLGVLVLAYLVVMPIWRYRVHRWEVTSSAVYTQTGWISQERRIAPLSRVQTVDLTRGPIAQLLRLATVRVTTASAAGHLVVHGLDQDEAAALVERLTAAAAAERGDAT</sequence>
<dbReference type="EMBL" id="JADJIB010000001">
    <property type="protein sequence ID" value="MBK7271897.1"/>
    <property type="molecule type" value="Genomic_DNA"/>
</dbReference>
<dbReference type="AlphaFoldDB" id="A0A935ISU4"/>
<dbReference type="PANTHER" id="PTHR34473:SF3">
    <property type="entry name" value="TRANSMEMBRANE PROTEIN-RELATED"/>
    <property type="match status" value="1"/>
</dbReference>
<organism evidence="3 4">
    <name type="scientific">Candidatus Phosphoribacter hodrii</name>
    <dbReference type="NCBI Taxonomy" id="2953743"/>
    <lineage>
        <taxon>Bacteria</taxon>
        <taxon>Bacillati</taxon>
        <taxon>Actinomycetota</taxon>
        <taxon>Actinomycetes</taxon>
        <taxon>Micrococcales</taxon>
        <taxon>Dermatophilaceae</taxon>
        <taxon>Candidatus Phosphoribacter</taxon>
    </lineage>
</organism>
<dbReference type="InterPro" id="IPR005182">
    <property type="entry name" value="YdbS-like_PH"/>
</dbReference>
<accession>A0A935ISU4</accession>
<keyword evidence="1" id="KW-0472">Membrane</keyword>
<keyword evidence="1" id="KW-1133">Transmembrane helix</keyword>
<evidence type="ECO:0000313" key="4">
    <source>
        <dbReference type="Proteomes" id="UP000726105"/>
    </source>
</evidence>
<dbReference type="Proteomes" id="UP000726105">
    <property type="component" value="Unassembled WGS sequence"/>
</dbReference>
<feature type="transmembrane region" description="Helical" evidence="1">
    <location>
        <begin position="22"/>
        <end position="45"/>
    </location>
</feature>
<keyword evidence="1" id="KW-0812">Transmembrane</keyword>
<dbReference type="Pfam" id="PF03703">
    <property type="entry name" value="bPH_2"/>
    <property type="match status" value="1"/>
</dbReference>
<gene>
    <name evidence="3" type="ORF">IPI13_01585</name>
</gene>
<evidence type="ECO:0000313" key="3">
    <source>
        <dbReference type="EMBL" id="MBK7271897.1"/>
    </source>
</evidence>
<evidence type="ECO:0000259" key="2">
    <source>
        <dbReference type="Pfam" id="PF03703"/>
    </source>
</evidence>
<evidence type="ECO:0000256" key="1">
    <source>
        <dbReference type="SAM" id="Phobius"/>
    </source>
</evidence>
<dbReference type="PANTHER" id="PTHR34473">
    <property type="entry name" value="UPF0699 TRANSMEMBRANE PROTEIN YDBS"/>
    <property type="match status" value="1"/>
</dbReference>
<protein>
    <submittedName>
        <fullName evidence="3">PH domain-containing protein</fullName>
    </submittedName>
</protein>
<feature type="transmembrane region" description="Helical" evidence="1">
    <location>
        <begin position="51"/>
        <end position="71"/>
    </location>
</feature>